<accession>K9H543</accession>
<dbReference type="GO" id="GO:0006355">
    <property type="term" value="P:regulation of DNA-templated transcription"/>
    <property type="evidence" value="ECO:0007669"/>
    <property type="project" value="InterPro"/>
</dbReference>
<dbReference type="SUPFAM" id="SSF75516">
    <property type="entry name" value="Pheromone-binding domain of LuxR-like quorum-sensing transcription factors"/>
    <property type="match status" value="1"/>
</dbReference>
<dbReference type="InterPro" id="IPR000792">
    <property type="entry name" value="Tscrpt_reg_LuxR_C"/>
</dbReference>
<dbReference type="InterPro" id="IPR036388">
    <property type="entry name" value="WH-like_DNA-bd_sf"/>
</dbReference>
<feature type="domain" description="HTH luxR-type" evidence="4">
    <location>
        <begin position="172"/>
        <end position="237"/>
    </location>
</feature>
<protein>
    <submittedName>
        <fullName evidence="5">Regulatory protein, LuxR</fullName>
    </submittedName>
</protein>
<keyword evidence="1" id="KW-0805">Transcription regulation</keyword>
<dbReference type="STRING" id="1238182.C882_2736"/>
<organism evidence="5 6">
    <name type="scientific">Caenispirillum salinarum AK4</name>
    <dbReference type="NCBI Taxonomy" id="1238182"/>
    <lineage>
        <taxon>Bacteria</taxon>
        <taxon>Pseudomonadati</taxon>
        <taxon>Pseudomonadota</taxon>
        <taxon>Alphaproteobacteria</taxon>
        <taxon>Rhodospirillales</taxon>
        <taxon>Novispirillaceae</taxon>
        <taxon>Caenispirillum</taxon>
    </lineage>
</organism>
<keyword evidence="6" id="KW-1185">Reference proteome</keyword>
<dbReference type="EMBL" id="ANHY01000003">
    <property type="protein sequence ID" value="EKV32657.1"/>
    <property type="molecule type" value="Genomic_DNA"/>
</dbReference>
<evidence type="ECO:0000313" key="6">
    <source>
        <dbReference type="Proteomes" id="UP000009881"/>
    </source>
</evidence>
<comment type="caution">
    <text evidence="5">The sequence shown here is derived from an EMBL/GenBank/DDBJ whole genome shotgun (WGS) entry which is preliminary data.</text>
</comment>
<sequence>MSIAQFVENSQQAGSLDDLRALLVDETRAHGFDYTVYCQVSRYQASGDPASLVPVSTLPEVWVAHYLRNGYSDIDPVIHRARHTARPFLWRDVWDAGLLRKQKDLREESSMVGLRSGVTVPLFGPGGQAALLSVSGADAEAERPDVARAIGAIGMQFQLVYQDLAQEEPDDAVPAFVPLTPREREVLLWAARGKSNWDISQILNVSESAVNFHITNAMRKLEASSRVLAVLKAIRHGLIIP</sequence>
<keyword evidence="3" id="KW-0804">Transcription</keyword>
<dbReference type="PANTHER" id="PTHR44688">
    <property type="entry name" value="DNA-BINDING TRANSCRIPTIONAL ACTIVATOR DEVR_DOSR"/>
    <property type="match status" value="1"/>
</dbReference>
<gene>
    <name evidence="5" type="ORF">C882_2736</name>
</gene>
<dbReference type="InterPro" id="IPR036693">
    <property type="entry name" value="TF_LuxR_autoind-bd_dom_sf"/>
</dbReference>
<proteinExistence type="predicted"/>
<dbReference type="eggNOG" id="COG2771">
    <property type="taxonomic scope" value="Bacteria"/>
</dbReference>
<evidence type="ECO:0000259" key="4">
    <source>
        <dbReference type="PROSITE" id="PS50043"/>
    </source>
</evidence>
<dbReference type="AlphaFoldDB" id="K9H543"/>
<dbReference type="InterPro" id="IPR005143">
    <property type="entry name" value="TF_LuxR_autoind-bd_dom"/>
</dbReference>
<dbReference type="Pfam" id="PF03472">
    <property type="entry name" value="Autoind_bind"/>
    <property type="match status" value="1"/>
</dbReference>
<dbReference type="GO" id="GO:0003677">
    <property type="term" value="F:DNA binding"/>
    <property type="evidence" value="ECO:0007669"/>
    <property type="project" value="UniProtKB-KW"/>
</dbReference>
<reference evidence="5 6" key="1">
    <citation type="journal article" date="2013" name="Genome Announc.">
        <title>Draft Genome Sequence of an Alphaproteobacterium, Caenispirillum salinarum AK4(T), Isolated from a Solar Saltern.</title>
        <authorList>
            <person name="Khatri I."/>
            <person name="Singh A."/>
            <person name="Korpole S."/>
            <person name="Pinnaka A.K."/>
            <person name="Subramanian S."/>
        </authorList>
    </citation>
    <scope>NUCLEOTIDE SEQUENCE [LARGE SCALE GENOMIC DNA]</scope>
    <source>
        <strain evidence="5 6">AK4</strain>
    </source>
</reference>
<dbReference type="RefSeq" id="WP_009539145.1">
    <property type="nucleotide sequence ID" value="NZ_ANHY01000003.1"/>
</dbReference>
<dbReference type="Pfam" id="PF00196">
    <property type="entry name" value="GerE"/>
    <property type="match status" value="1"/>
</dbReference>
<dbReference type="OrthoDB" id="7345476at2"/>
<dbReference type="CDD" id="cd06170">
    <property type="entry name" value="LuxR_C_like"/>
    <property type="match status" value="1"/>
</dbReference>
<dbReference type="PRINTS" id="PR00038">
    <property type="entry name" value="HTHLUXR"/>
</dbReference>
<dbReference type="PROSITE" id="PS50043">
    <property type="entry name" value="HTH_LUXR_2"/>
    <property type="match status" value="1"/>
</dbReference>
<dbReference type="PANTHER" id="PTHR44688:SF25">
    <property type="entry name" value="HTH LUXR-TYPE DOMAIN-CONTAINING PROTEIN"/>
    <property type="match status" value="1"/>
</dbReference>
<dbReference type="Gene3D" id="1.10.10.10">
    <property type="entry name" value="Winged helix-like DNA-binding domain superfamily/Winged helix DNA-binding domain"/>
    <property type="match status" value="1"/>
</dbReference>
<dbReference type="Gene3D" id="3.30.450.80">
    <property type="entry name" value="Transcription factor LuxR-like, autoinducer-binding domain"/>
    <property type="match status" value="1"/>
</dbReference>
<evidence type="ECO:0000256" key="1">
    <source>
        <dbReference type="ARBA" id="ARBA00023015"/>
    </source>
</evidence>
<dbReference type="Proteomes" id="UP000009881">
    <property type="component" value="Unassembled WGS sequence"/>
</dbReference>
<name>K9H543_9PROT</name>
<dbReference type="SUPFAM" id="SSF46894">
    <property type="entry name" value="C-terminal effector domain of the bipartite response regulators"/>
    <property type="match status" value="1"/>
</dbReference>
<evidence type="ECO:0000313" key="5">
    <source>
        <dbReference type="EMBL" id="EKV32657.1"/>
    </source>
</evidence>
<dbReference type="SMART" id="SM00421">
    <property type="entry name" value="HTH_LUXR"/>
    <property type="match status" value="1"/>
</dbReference>
<keyword evidence="2" id="KW-0238">DNA-binding</keyword>
<dbReference type="InterPro" id="IPR016032">
    <property type="entry name" value="Sig_transdc_resp-reg_C-effctor"/>
</dbReference>
<evidence type="ECO:0000256" key="2">
    <source>
        <dbReference type="ARBA" id="ARBA00023125"/>
    </source>
</evidence>
<evidence type="ECO:0000256" key="3">
    <source>
        <dbReference type="ARBA" id="ARBA00023163"/>
    </source>
</evidence>